<dbReference type="GO" id="GO:0004169">
    <property type="term" value="F:dolichyl-phosphate-mannose-protein mannosyltransferase activity"/>
    <property type="evidence" value="ECO:0007669"/>
    <property type="project" value="UniProtKB-UniRule"/>
</dbReference>
<keyword evidence="6 14" id="KW-0812">Transmembrane</keyword>
<feature type="domain" description="MIR" evidence="16">
    <location>
        <begin position="333"/>
        <end position="393"/>
    </location>
</feature>
<comment type="subcellular location">
    <subcellularLocation>
        <location evidence="1 14">Endoplasmic reticulum membrane</location>
        <topology evidence="1 14">Multi-pass membrane protein</topology>
    </subcellularLocation>
</comment>
<keyword evidence="9 14" id="KW-1133">Transmembrane helix</keyword>
<dbReference type="InterPro" id="IPR016093">
    <property type="entry name" value="MIR_motif"/>
</dbReference>
<dbReference type="Gene3D" id="2.80.10.50">
    <property type="match status" value="1"/>
</dbReference>
<keyword evidence="11" id="KW-0325">Glycoprotein</keyword>
<dbReference type="SUPFAM" id="SSF82109">
    <property type="entry name" value="MIR domain"/>
    <property type="match status" value="1"/>
</dbReference>
<dbReference type="FunFam" id="2.80.10.50:FF:000044">
    <property type="entry name" value="Dolichyl-phosphate-mannose-protein mannosyltransferase 4"/>
    <property type="match status" value="1"/>
</dbReference>
<dbReference type="InterPro" id="IPR036300">
    <property type="entry name" value="MIR_dom_sf"/>
</dbReference>
<dbReference type="InterPro" id="IPR027005">
    <property type="entry name" value="PMT-like"/>
</dbReference>
<gene>
    <name evidence="17" type="ORF">C8A01DRAFT_31349</name>
</gene>
<dbReference type="PANTHER" id="PTHR10050">
    <property type="entry name" value="DOLICHYL-PHOSPHATE-MANNOSE--PROTEIN MANNOSYLTRANSFERASE"/>
    <property type="match status" value="1"/>
</dbReference>
<dbReference type="Pfam" id="PF02366">
    <property type="entry name" value="PMT"/>
    <property type="match status" value="1"/>
</dbReference>
<comment type="catalytic activity">
    <reaction evidence="12 14">
        <text>a di-trans,poly-cis-dolichyl beta-D-mannosyl phosphate + L-threonyl-[protein] = 3-O-(alpha-D-mannosyl)-L-threonyl-[protein] + a di-trans,poly-cis-dolichyl phosphate + H(+)</text>
        <dbReference type="Rhea" id="RHEA:53396"/>
        <dbReference type="Rhea" id="RHEA-COMP:11060"/>
        <dbReference type="Rhea" id="RHEA-COMP:13547"/>
        <dbReference type="Rhea" id="RHEA-COMP:19498"/>
        <dbReference type="Rhea" id="RHEA-COMP:19501"/>
        <dbReference type="ChEBI" id="CHEBI:15378"/>
        <dbReference type="ChEBI" id="CHEBI:30013"/>
        <dbReference type="ChEBI" id="CHEBI:57683"/>
        <dbReference type="ChEBI" id="CHEBI:58211"/>
        <dbReference type="ChEBI" id="CHEBI:137323"/>
        <dbReference type="EC" id="2.4.1.109"/>
    </reaction>
</comment>
<evidence type="ECO:0000256" key="2">
    <source>
        <dbReference type="ARBA" id="ARBA00004922"/>
    </source>
</evidence>
<sequence length="775" mass="88163">MATSSTPQGTLRQRNVAVPTKKSKDGASSDVELDKLVKAAAAKSSASSQRDFKAVFVVITALAFLTRFWGISHPNEVVFDEVHFGKFASYYLEKTYFFDVHPPFGKLLFAFMGWLVGYDGHFHFENIGDSYIVNKVPYVAFRSLPAILGALTVSVTYLIMWESGYSLPACIVAAGLVLLDNAHIGQTRLILLDATLVFAMACSLLCYIKFYKLRHDPFSRKWWKWLILTGFALSCDISTKYVGLFAFITIGSAVAIDLWDLLDVKRPGGALSLPDFGKHFAARAFGLILMPFLFYLFWFQVHFSILTRSGPGDDFMTPEFQETLSDNVMLQNALTIDFYDTITLKHKETKAYLHSHADRYPLRYDDGRVSSQGQQVTGYPFNDTNNHWQILPAGADDQQMGRHVKNHDLVRLRHLVTDTILLSHDVASPYYPTNQEFTTISIADAYGDRAADTLFEVRIEHGKAGQEFKSVSSHFKLIHNPSKVAMWTHTTPLPEWGHKQQEINGNKQIAPSSNVWLVDDIPSLPADDKRREKPEKKVKTLPFLRKWFELQRSMFWHNNQLTASHPYASFPYQWPFLLRGVSFWTQNDTRQQIYFLGNPIGWWIASSVLAIYAGIVLADQFSLRRGIDALDHRSRSRLYNSTGFFFLAWATHYFPFFVMGRQLFLHHYLPAHLASALVTGSIVEFVFSQDAVEHEMAYQAAKAGKKTAAPKRHLTARERFAGQSMMGSWIAALVILVFVAASWYFFLPLTYGYPGLSVDQVVRRKWLGYDLHFAK</sequence>
<evidence type="ECO:0000256" key="13">
    <source>
        <dbReference type="ARBA" id="ARBA00045102"/>
    </source>
</evidence>
<dbReference type="InterPro" id="IPR032421">
    <property type="entry name" value="PMT_4TMC"/>
</dbReference>
<dbReference type="Pfam" id="PF16192">
    <property type="entry name" value="PMT_4TMC"/>
    <property type="match status" value="1"/>
</dbReference>
<feature type="region of interest" description="Disordered" evidence="15">
    <location>
        <begin position="1"/>
        <end position="28"/>
    </location>
</feature>
<dbReference type="InterPro" id="IPR003342">
    <property type="entry name" value="ArnT-like_N"/>
</dbReference>
<dbReference type="Pfam" id="PF02815">
    <property type="entry name" value="MIR"/>
    <property type="match status" value="1"/>
</dbReference>
<evidence type="ECO:0000256" key="4">
    <source>
        <dbReference type="ARBA" id="ARBA00022676"/>
    </source>
</evidence>
<feature type="transmembrane region" description="Helical" evidence="14">
    <location>
        <begin position="100"/>
        <end position="118"/>
    </location>
</feature>
<evidence type="ECO:0000256" key="7">
    <source>
        <dbReference type="ARBA" id="ARBA00022737"/>
    </source>
</evidence>
<keyword evidence="7" id="KW-0677">Repeat</keyword>
<evidence type="ECO:0000256" key="9">
    <source>
        <dbReference type="ARBA" id="ARBA00022989"/>
    </source>
</evidence>
<evidence type="ECO:0000256" key="15">
    <source>
        <dbReference type="SAM" id="MobiDB-lite"/>
    </source>
</evidence>
<dbReference type="AlphaFoldDB" id="A0AAN6PU04"/>
<evidence type="ECO:0000313" key="18">
    <source>
        <dbReference type="Proteomes" id="UP001303115"/>
    </source>
</evidence>
<organism evidence="17 18">
    <name type="scientific">Parachaetomium inaequale</name>
    <dbReference type="NCBI Taxonomy" id="2588326"/>
    <lineage>
        <taxon>Eukaryota</taxon>
        <taxon>Fungi</taxon>
        <taxon>Dikarya</taxon>
        <taxon>Ascomycota</taxon>
        <taxon>Pezizomycotina</taxon>
        <taxon>Sordariomycetes</taxon>
        <taxon>Sordariomycetidae</taxon>
        <taxon>Sordariales</taxon>
        <taxon>Chaetomiaceae</taxon>
        <taxon>Parachaetomium</taxon>
    </lineage>
</organism>
<keyword evidence="18" id="KW-1185">Reference proteome</keyword>
<name>A0AAN6PU04_9PEZI</name>
<feature type="domain" description="MIR" evidence="16">
    <location>
        <begin position="465"/>
        <end position="521"/>
    </location>
</feature>
<feature type="transmembrane region" description="Helical" evidence="14">
    <location>
        <begin position="726"/>
        <end position="746"/>
    </location>
</feature>
<comment type="pathway">
    <text evidence="2 14">Protein modification; protein glycosylation.</text>
</comment>
<dbReference type="EC" id="2.4.1.109" evidence="14"/>
<feature type="transmembrane region" description="Helical" evidence="14">
    <location>
        <begin position="600"/>
        <end position="618"/>
    </location>
</feature>
<evidence type="ECO:0000256" key="8">
    <source>
        <dbReference type="ARBA" id="ARBA00022824"/>
    </source>
</evidence>
<evidence type="ECO:0000256" key="6">
    <source>
        <dbReference type="ARBA" id="ARBA00022692"/>
    </source>
</evidence>
<comment type="function">
    <text evidence="14">Transfers mannose from Dol-P-mannose to Ser or Thr residues on proteins.</text>
</comment>
<dbReference type="EMBL" id="MU854318">
    <property type="protein sequence ID" value="KAK4044560.1"/>
    <property type="molecule type" value="Genomic_DNA"/>
</dbReference>
<keyword evidence="4 14" id="KW-0328">Glycosyltransferase</keyword>
<evidence type="ECO:0000313" key="17">
    <source>
        <dbReference type="EMBL" id="KAK4044560.1"/>
    </source>
</evidence>
<feature type="transmembrane region" description="Helical" evidence="14">
    <location>
        <begin position="189"/>
        <end position="210"/>
    </location>
</feature>
<evidence type="ECO:0000256" key="5">
    <source>
        <dbReference type="ARBA" id="ARBA00022679"/>
    </source>
</evidence>
<proteinExistence type="inferred from homology"/>
<evidence type="ECO:0000256" key="3">
    <source>
        <dbReference type="ARBA" id="ARBA00007222"/>
    </source>
</evidence>
<evidence type="ECO:0000256" key="11">
    <source>
        <dbReference type="ARBA" id="ARBA00023180"/>
    </source>
</evidence>
<comment type="catalytic activity">
    <reaction evidence="13 14">
        <text>a di-trans,poly-cis-dolichyl beta-D-mannosyl phosphate + L-seryl-[protein] = 3-O-(alpha-D-mannosyl)-L-seryl-[protein] + a di-trans,poly-cis-dolichyl phosphate + H(+)</text>
        <dbReference type="Rhea" id="RHEA:17377"/>
        <dbReference type="Rhea" id="RHEA-COMP:9863"/>
        <dbReference type="Rhea" id="RHEA-COMP:13546"/>
        <dbReference type="Rhea" id="RHEA-COMP:19498"/>
        <dbReference type="Rhea" id="RHEA-COMP:19501"/>
        <dbReference type="ChEBI" id="CHEBI:15378"/>
        <dbReference type="ChEBI" id="CHEBI:29999"/>
        <dbReference type="ChEBI" id="CHEBI:57683"/>
        <dbReference type="ChEBI" id="CHEBI:58211"/>
        <dbReference type="ChEBI" id="CHEBI:137321"/>
        <dbReference type="EC" id="2.4.1.109"/>
    </reaction>
</comment>
<evidence type="ECO:0000256" key="10">
    <source>
        <dbReference type="ARBA" id="ARBA00023136"/>
    </source>
</evidence>
<dbReference type="PANTHER" id="PTHR10050:SF51">
    <property type="entry name" value="PROTEIN O-MANNOSYL-TRANSFERASE 1"/>
    <property type="match status" value="1"/>
</dbReference>
<dbReference type="Proteomes" id="UP001303115">
    <property type="component" value="Unassembled WGS sequence"/>
</dbReference>
<keyword evidence="10 14" id="KW-0472">Membrane</keyword>
<evidence type="ECO:0000256" key="1">
    <source>
        <dbReference type="ARBA" id="ARBA00004477"/>
    </source>
</evidence>
<feature type="transmembrane region" description="Helical" evidence="14">
    <location>
        <begin position="52"/>
        <end position="71"/>
    </location>
</feature>
<protein>
    <recommendedName>
        <fullName evidence="14">Dolichyl-phosphate-mannose--protein mannosyltransferase</fullName>
        <ecNumber evidence="14">2.4.1.109</ecNumber>
    </recommendedName>
</protein>
<keyword evidence="5 14" id="KW-0808">Transferase</keyword>
<feature type="domain" description="MIR" evidence="16">
    <location>
        <begin position="401"/>
        <end position="460"/>
    </location>
</feature>
<feature type="transmembrane region" description="Helical" evidence="14">
    <location>
        <begin position="241"/>
        <end position="259"/>
    </location>
</feature>
<evidence type="ECO:0000259" key="16">
    <source>
        <dbReference type="PROSITE" id="PS50919"/>
    </source>
</evidence>
<keyword evidence="8 14" id="KW-0256">Endoplasmic reticulum</keyword>
<feature type="transmembrane region" description="Helical" evidence="14">
    <location>
        <begin position="638"/>
        <end position="656"/>
    </location>
</feature>
<comment type="caution">
    <text evidence="17">The sequence shown here is derived from an EMBL/GenBank/DDBJ whole genome shotgun (WGS) entry which is preliminary data.</text>
</comment>
<feature type="compositionally biased region" description="Polar residues" evidence="15">
    <location>
        <begin position="1"/>
        <end position="13"/>
    </location>
</feature>
<evidence type="ECO:0000256" key="12">
    <source>
        <dbReference type="ARBA" id="ARBA00045085"/>
    </source>
</evidence>
<comment type="similarity">
    <text evidence="3 14">Belongs to the glycosyltransferase 39 family.</text>
</comment>
<feature type="transmembrane region" description="Helical" evidence="14">
    <location>
        <begin position="280"/>
        <end position="299"/>
    </location>
</feature>
<dbReference type="PROSITE" id="PS50919">
    <property type="entry name" value="MIR"/>
    <property type="match status" value="3"/>
</dbReference>
<reference evidence="18" key="1">
    <citation type="journal article" date="2023" name="Mol. Phylogenet. Evol.">
        <title>Genome-scale phylogeny and comparative genomics of the fungal order Sordariales.</title>
        <authorList>
            <person name="Hensen N."/>
            <person name="Bonometti L."/>
            <person name="Westerberg I."/>
            <person name="Brannstrom I.O."/>
            <person name="Guillou S."/>
            <person name="Cros-Aarteil S."/>
            <person name="Calhoun S."/>
            <person name="Haridas S."/>
            <person name="Kuo A."/>
            <person name="Mondo S."/>
            <person name="Pangilinan J."/>
            <person name="Riley R."/>
            <person name="LaButti K."/>
            <person name="Andreopoulos B."/>
            <person name="Lipzen A."/>
            <person name="Chen C."/>
            <person name="Yan M."/>
            <person name="Daum C."/>
            <person name="Ng V."/>
            <person name="Clum A."/>
            <person name="Steindorff A."/>
            <person name="Ohm R.A."/>
            <person name="Martin F."/>
            <person name="Silar P."/>
            <person name="Natvig D.O."/>
            <person name="Lalanne C."/>
            <person name="Gautier V."/>
            <person name="Ament-Velasquez S.L."/>
            <person name="Kruys A."/>
            <person name="Hutchinson M.I."/>
            <person name="Powell A.J."/>
            <person name="Barry K."/>
            <person name="Miller A.N."/>
            <person name="Grigoriev I.V."/>
            <person name="Debuchy R."/>
            <person name="Gladieux P."/>
            <person name="Hiltunen Thoren M."/>
            <person name="Johannesson H."/>
        </authorList>
    </citation>
    <scope>NUCLEOTIDE SEQUENCE [LARGE SCALE GENOMIC DNA]</scope>
    <source>
        <strain evidence="18">CBS 284.82</strain>
    </source>
</reference>
<feature type="transmembrane region" description="Helical" evidence="14">
    <location>
        <begin position="139"/>
        <end position="159"/>
    </location>
</feature>
<dbReference type="CDD" id="cd23285">
    <property type="entry name" value="beta-trefoil_MIR_PMT4-like"/>
    <property type="match status" value="1"/>
</dbReference>
<dbReference type="SMART" id="SM00472">
    <property type="entry name" value="MIR"/>
    <property type="match status" value="3"/>
</dbReference>
<dbReference type="GO" id="GO:0005789">
    <property type="term" value="C:endoplasmic reticulum membrane"/>
    <property type="evidence" value="ECO:0007669"/>
    <property type="project" value="UniProtKB-SubCell"/>
</dbReference>
<accession>A0AAN6PU04</accession>
<evidence type="ECO:0000256" key="14">
    <source>
        <dbReference type="RuleBase" id="RU367007"/>
    </source>
</evidence>